<dbReference type="Proteomes" id="UP000008225">
    <property type="component" value="Chromosome 11"/>
</dbReference>
<feature type="compositionally biased region" description="Polar residues" evidence="15">
    <location>
        <begin position="563"/>
        <end position="579"/>
    </location>
</feature>
<feature type="disulfide bond" evidence="14">
    <location>
        <begin position="231"/>
        <end position="241"/>
    </location>
</feature>
<feature type="chain" id="PRO_5035271947" description="T-cell differentiation antigen CD6" evidence="17">
    <location>
        <begin position="18"/>
        <end position="641"/>
    </location>
</feature>
<evidence type="ECO:0000256" key="3">
    <source>
        <dbReference type="ARBA" id="ARBA00022553"/>
    </source>
</evidence>
<evidence type="ECO:0000256" key="17">
    <source>
        <dbReference type="SAM" id="SignalP"/>
    </source>
</evidence>
<proteinExistence type="predicted"/>
<evidence type="ECO:0000313" key="19">
    <source>
        <dbReference type="Ensembl" id="ENSCJAP00000084685.1"/>
    </source>
</evidence>
<evidence type="ECO:0000256" key="15">
    <source>
        <dbReference type="SAM" id="MobiDB-lite"/>
    </source>
</evidence>
<evidence type="ECO:0000256" key="11">
    <source>
        <dbReference type="ARBA" id="ARBA00023180"/>
    </source>
</evidence>
<dbReference type="PROSITE" id="PS00420">
    <property type="entry name" value="SRCR_1"/>
    <property type="match status" value="1"/>
</dbReference>
<dbReference type="GO" id="GO:0005886">
    <property type="term" value="C:plasma membrane"/>
    <property type="evidence" value="ECO:0007669"/>
    <property type="project" value="UniProtKB-SubCell"/>
</dbReference>
<dbReference type="FunFam" id="3.10.250.10:FF:000017">
    <property type="entry name" value="CD6 molecule"/>
    <property type="match status" value="1"/>
</dbReference>
<reference evidence="19" key="3">
    <citation type="submission" date="2025-09" db="UniProtKB">
        <authorList>
            <consortium name="Ensembl"/>
        </authorList>
    </citation>
    <scope>IDENTIFICATION</scope>
</reference>
<evidence type="ECO:0000256" key="14">
    <source>
        <dbReference type="PROSITE-ProRule" id="PRU00196"/>
    </source>
</evidence>
<keyword evidence="6" id="KW-0677">Repeat</keyword>
<accession>A0A8I3WAA9</accession>
<dbReference type="PANTHER" id="PTHR19331">
    <property type="entry name" value="SCAVENGER RECEPTOR DOMAIN-CONTAINING"/>
    <property type="match status" value="1"/>
</dbReference>
<evidence type="ECO:0000256" key="4">
    <source>
        <dbReference type="ARBA" id="ARBA00022692"/>
    </source>
</evidence>
<feature type="region of interest" description="Disordered" evidence="15">
    <location>
        <begin position="94"/>
        <end position="118"/>
    </location>
</feature>
<dbReference type="FunFam" id="3.10.250.10:FF:000010">
    <property type="entry name" value="T-cell differentiation antigen CD6"/>
    <property type="match status" value="1"/>
</dbReference>
<evidence type="ECO:0000256" key="12">
    <source>
        <dbReference type="ARBA" id="ARBA00057255"/>
    </source>
</evidence>
<evidence type="ECO:0000256" key="9">
    <source>
        <dbReference type="ARBA" id="ARBA00023136"/>
    </source>
</evidence>
<comment type="caution">
    <text evidence="14">Lacks conserved residue(s) required for the propagation of feature annotation.</text>
</comment>
<name>A0A8I3WAA9_CALJA</name>
<feature type="region of interest" description="Disordered" evidence="15">
    <location>
        <begin position="537"/>
        <end position="641"/>
    </location>
</feature>
<keyword evidence="5 17" id="KW-0732">Signal</keyword>
<feature type="domain" description="SRCR" evidence="18">
    <location>
        <begin position="162"/>
        <end position="261"/>
    </location>
</feature>
<dbReference type="Gene3D" id="3.10.250.10">
    <property type="entry name" value="SRCR-like domain"/>
    <property type="match status" value="3"/>
</dbReference>
<keyword evidence="7" id="KW-0130">Cell adhesion</keyword>
<reference evidence="19" key="2">
    <citation type="submission" date="2025-08" db="UniProtKB">
        <authorList>
            <consortium name="Ensembl"/>
        </authorList>
    </citation>
    <scope>IDENTIFICATION</scope>
</reference>
<keyword evidence="4 16" id="KW-0812">Transmembrane</keyword>
<dbReference type="PRINTS" id="PR00258">
    <property type="entry name" value="SPERACTRCPTR"/>
</dbReference>
<evidence type="ECO:0000259" key="18">
    <source>
        <dbReference type="PROSITE" id="PS50287"/>
    </source>
</evidence>
<dbReference type="Ensembl" id="ENSCJAT00000137907.1">
    <property type="protein sequence ID" value="ENSCJAP00000084685.1"/>
    <property type="gene ID" value="ENSCJAG00000016561.5"/>
</dbReference>
<keyword evidence="10 14" id="KW-1015">Disulfide bond</keyword>
<reference evidence="19 20" key="1">
    <citation type="submission" date="2009-03" db="EMBL/GenBank/DDBJ databases">
        <authorList>
            <person name="Warren W."/>
            <person name="Ye L."/>
            <person name="Minx P."/>
            <person name="Worley K."/>
            <person name="Gibbs R."/>
            <person name="Wilson R.K."/>
        </authorList>
    </citation>
    <scope>NUCLEOTIDE SEQUENCE [LARGE SCALE GENOMIC DNA]</scope>
</reference>
<keyword evidence="20" id="KW-1185">Reference proteome</keyword>
<dbReference type="PROSITE" id="PS50287">
    <property type="entry name" value="SRCR_2"/>
    <property type="match status" value="3"/>
</dbReference>
<dbReference type="InterPro" id="IPR036772">
    <property type="entry name" value="SRCR-like_dom_sf"/>
</dbReference>
<dbReference type="AlphaFoldDB" id="A0A8I3WAA9"/>
<dbReference type="SUPFAM" id="SSF56487">
    <property type="entry name" value="SRCR-like"/>
    <property type="match status" value="3"/>
</dbReference>
<feature type="domain" description="SRCR" evidence="18">
    <location>
        <begin position="45"/>
        <end position="157"/>
    </location>
</feature>
<dbReference type="InterPro" id="IPR001190">
    <property type="entry name" value="SRCR"/>
</dbReference>
<keyword evidence="9 16" id="KW-0472">Membrane</keyword>
<dbReference type="GeneTree" id="ENSGT00940000161029"/>
<feature type="domain" description="SRCR" evidence="18">
    <location>
        <begin position="266"/>
        <end position="362"/>
    </location>
</feature>
<evidence type="ECO:0000256" key="10">
    <source>
        <dbReference type="ARBA" id="ARBA00023157"/>
    </source>
</evidence>
<evidence type="ECO:0000256" key="6">
    <source>
        <dbReference type="ARBA" id="ARBA00022737"/>
    </source>
</evidence>
<sequence length="641" mass="68985">MWFFIGIGGLLMAALSGHPSPAPSDRLNTSSADSELWEPGERLRVRLTNGSSGCSGTVEVRLEASWEPACGALWDGRAAEAVCRALGCGGAEAASQLAPPTPEPPPPPAAGNTSADDANATLAGAPALLCSGTEWQLCEVVEHACRSDGRPARVTCEENRALRLVDGGSPCAGRVEMLERGEWGSVCDDTWDLEDAHVVCRQLGCGWAIQALPGLHFTPGRGPIHRDQVNCSGTEVYLWDCPGLPGQRYCGHKEDAGVVCSEHQSWRLTGGADACEGQVEVHFRGVWNTVCDSEWYTSEAKVLCQTLGCGTVVERPKGLPHSLVGQMYYSCNGEEPTLSNCSWRFNNSNLCSQSLAARVLCSASRRLHNLSIPEVPAGVQPVTIESSVTVKIKNTDSRELMLLIPCVVLGILLLGSLIAIAFILLRIKGKYALPVMVNHQHLPTTIPAGSNSYQAVPITIPKEEVSMLPIQVQAPRPEDSDSGSDSDYEHYDFSAQPPVALTTFYNSQRHRVTDEEVWQSRFQMPPLEEGLEELHASHIPDANPGHSITHPPSLGPQHCPRGNSESSTSSGEDYCNSPTSKPPPWNPQAFSPERSSFPEQPPNLELAGTQPAFSGKLRLLHPPSHSQPGWRGHKAGSPEPG</sequence>
<dbReference type="SMART" id="SM00202">
    <property type="entry name" value="SR"/>
    <property type="match status" value="3"/>
</dbReference>
<evidence type="ECO:0000256" key="1">
    <source>
        <dbReference type="ARBA" id="ARBA00004251"/>
    </source>
</evidence>
<keyword evidence="2" id="KW-1003">Cell membrane</keyword>
<gene>
    <name evidence="19" type="primary">CD6</name>
</gene>
<evidence type="ECO:0000256" key="5">
    <source>
        <dbReference type="ARBA" id="ARBA00022729"/>
    </source>
</evidence>
<feature type="disulfide bond" evidence="14">
    <location>
        <begin position="331"/>
        <end position="341"/>
    </location>
</feature>
<feature type="signal peptide" evidence="17">
    <location>
        <begin position="1"/>
        <end position="17"/>
    </location>
</feature>
<feature type="transmembrane region" description="Helical" evidence="16">
    <location>
        <begin position="400"/>
        <end position="425"/>
    </location>
</feature>
<keyword evidence="11" id="KW-0325">Glycoprotein</keyword>
<evidence type="ECO:0000313" key="20">
    <source>
        <dbReference type="Proteomes" id="UP000008225"/>
    </source>
</evidence>
<comment type="function">
    <text evidence="12">Cell adhesion molecule that mediates cell-cell contacts and regulates T-cell responses via its interaction with ALCAM/CD166. Contributes to signaling cascades triggered by activation of the TCR/CD3 complex. Functions as a costimulatory molecule; promotes T-cell activation and proliferation. Contributes to the formation and maturation of the immunological synapse. Functions as a calcium-dependent pattern receptor that binds and aggregates both Gram-positive and Gram-negative bacteria. Binds both lipopolysaccharide (LPS) from Gram-negative bacteria and lipoteichoic acid from Gram-positive bacteria. LPS binding leads to the activation of signaling cascades and down-stream MAP kinases. Mediates activation of the inflammatory response and the secretion of pro-inflammatory cytokines in response to LPS.</text>
</comment>
<dbReference type="PANTHER" id="PTHR19331:SF477">
    <property type="entry name" value="T-CELL DIFFERENTIATION ANTIGEN CD6"/>
    <property type="match status" value="1"/>
</dbReference>
<organism evidence="19 20">
    <name type="scientific">Callithrix jacchus</name>
    <name type="common">White-tufted-ear marmoset</name>
    <name type="synonym">Simia Jacchus</name>
    <dbReference type="NCBI Taxonomy" id="9483"/>
    <lineage>
        <taxon>Eukaryota</taxon>
        <taxon>Metazoa</taxon>
        <taxon>Chordata</taxon>
        <taxon>Craniata</taxon>
        <taxon>Vertebrata</taxon>
        <taxon>Euteleostomi</taxon>
        <taxon>Mammalia</taxon>
        <taxon>Eutheria</taxon>
        <taxon>Euarchontoglires</taxon>
        <taxon>Primates</taxon>
        <taxon>Haplorrhini</taxon>
        <taxon>Platyrrhini</taxon>
        <taxon>Cebidae</taxon>
        <taxon>Callitrichinae</taxon>
        <taxon>Callithrix</taxon>
        <taxon>Callithrix</taxon>
    </lineage>
</organism>
<comment type="subcellular location">
    <subcellularLocation>
        <location evidence="1">Cell membrane</location>
        <topology evidence="1">Single-pass type I membrane protein</topology>
    </subcellularLocation>
</comment>
<evidence type="ECO:0000256" key="13">
    <source>
        <dbReference type="ARBA" id="ARBA00068813"/>
    </source>
</evidence>
<keyword evidence="3" id="KW-0597">Phosphoprotein</keyword>
<feature type="compositionally biased region" description="Pro residues" evidence="15">
    <location>
        <begin position="99"/>
        <end position="109"/>
    </location>
</feature>
<evidence type="ECO:0000256" key="7">
    <source>
        <dbReference type="ARBA" id="ARBA00022889"/>
    </source>
</evidence>
<dbReference type="FunFam" id="3.10.250.10:FF:000024">
    <property type="entry name" value="CD6 molecule"/>
    <property type="match status" value="1"/>
</dbReference>
<keyword evidence="8 16" id="KW-1133">Transmembrane helix</keyword>
<protein>
    <recommendedName>
        <fullName evidence="13">T-cell differentiation antigen CD6</fullName>
    </recommendedName>
</protein>
<evidence type="ECO:0000256" key="2">
    <source>
        <dbReference type="ARBA" id="ARBA00022475"/>
    </source>
</evidence>
<evidence type="ECO:0000256" key="8">
    <source>
        <dbReference type="ARBA" id="ARBA00022989"/>
    </source>
</evidence>
<dbReference type="Pfam" id="PF00530">
    <property type="entry name" value="SRCR"/>
    <property type="match status" value="3"/>
</dbReference>
<evidence type="ECO:0000256" key="16">
    <source>
        <dbReference type="SAM" id="Phobius"/>
    </source>
</evidence>
<dbReference type="GO" id="GO:0007155">
    <property type="term" value="P:cell adhesion"/>
    <property type="evidence" value="ECO:0007669"/>
    <property type="project" value="UniProtKB-KW"/>
</dbReference>